<dbReference type="Pfam" id="PF07686">
    <property type="entry name" value="V-set"/>
    <property type="match status" value="1"/>
</dbReference>
<dbReference type="PANTHER" id="PTHR23267">
    <property type="entry name" value="IMMUNOGLOBULIN LIGHT CHAIN"/>
    <property type="match status" value="1"/>
</dbReference>
<evidence type="ECO:0000259" key="1">
    <source>
        <dbReference type="Pfam" id="PF07686"/>
    </source>
</evidence>
<name>L9LBY8_TUPCH</name>
<dbReference type="InterPro" id="IPR050150">
    <property type="entry name" value="IgV_Light_Chain"/>
</dbReference>
<dbReference type="STRING" id="246437.L9LBY8"/>
<dbReference type="Proteomes" id="UP000011518">
    <property type="component" value="Unassembled WGS sequence"/>
</dbReference>
<dbReference type="InParanoid" id="L9LBY8"/>
<dbReference type="AlphaFoldDB" id="L9LBY8"/>
<dbReference type="InterPro" id="IPR036179">
    <property type="entry name" value="Ig-like_dom_sf"/>
</dbReference>
<dbReference type="Gene3D" id="2.60.40.10">
    <property type="entry name" value="Immunoglobulins"/>
    <property type="match status" value="1"/>
</dbReference>
<evidence type="ECO:0000313" key="3">
    <source>
        <dbReference type="Proteomes" id="UP000011518"/>
    </source>
</evidence>
<reference evidence="3" key="1">
    <citation type="submission" date="2012-07" db="EMBL/GenBank/DDBJ databases">
        <title>Genome of the Chinese tree shrew, a rising model animal genetically related to primates.</title>
        <authorList>
            <person name="Zhang G."/>
            <person name="Fan Y."/>
            <person name="Yao Y."/>
            <person name="Huang Z."/>
        </authorList>
    </citation>
    <scope>NUCLEOTIDE SEQUENCE [LARGE SCALE GENOMIC DNA]</scope>
</reference>
<keyword evidence="3" id="KW-1185">Reference proteome</keyword>
<gene>
    <name evidence="2" type="ORF">TREES_T100006147</name>
</gene>
<proteinExistence type="predicted"/>
<organism evidence="2 3">
    <name type="scientific">Tupaia chinensis</name>
    <name type="common">Chinese tree shrew</name>
    <name type="synonym">Tupaia belangeri chinensis</name>
    <dbReference type="NCBI Taxonomy" id="246437"/>
    <lineage>
        <taxon>Eukaryota</taxon>
        <taxon>Metazoa</taxon>
        <taxon>Chordata</taxon>
        <taxon>Craniata</taxon>
        <taxon>Vertebrata</taxon>
        <taxon>Euteleostomi</taxon>
        <taxon>Mammalia</taxon>
        <taxon>Eutheria</taxon>
        <taxon>Euarchontoglires</taxon>
        <taxon>Scandentia</taxon>
        <taxon>Tupaiidae</taxon>
        <taxon>Tupaia</taxon>
    </lineage>
</organism>
<evidence type="ECO:0000313" key="2">
    <source>
        <dbReference type="EMBL" id="ELW72423.1"/>
    </source>
</evidence>
<dbReference type="EMBL" id="KB320412">
    <property type="protein sequence ID" value="ELW72423.1"/>
    <property type="molecule type" value="Genomic_DNA"/>
</dbReference>
<accession>L9LBY8</accession>
<protein>
    <submittedName>
        <fullName evidence="2">Ig lambda chain V-II region NIG-84</fullName>
    </submittedName>
</protein>
<dbReference type="SUPFAM" id="SSF48726">
    <property type="entry name" value="Immunoglobulin"/>
    <property type="match status" value="1"/>
</dbReference>
<dbReference type="InterPro" id="IPR013783">
    <property type="entry name" value="Ig-like_fold"/>
</dbReference>
<sequence length="109" mass="11810">MPPNLLIYKDTIRFLEVSDRFSGSKSGNTASLTITDLRPEDEASYHCKSAHTTVDICTVLRACGEVRQEPLLHLPEGGGNVPSNSCSGLACGFCCSDWWPRCILSHPGA</sequence>
<feature type="domain" description="Immunoglobulin V-set" evidence="1">
    <location>
        <begin position="14"/>
        <end position="50"/>
    </location>
</feature>
<dbReference type="InterPro" id="IPR013106">
    <property type="entry name" value="Ig_V-set"/>
</dbReference>
<reference evidence="3" key="2">
    <citation type="journal article" date="2013" name="Nat. Commun.">
        <title>Genome of the Chinese tree shrew.</title>
        <authorList>
            <person name="Fan Y."/>
            <person name="Huang Z.Y."/>
            <person name="Cao C.C."/>
            <person name="Chen C.S."/>
            <person name="Chen Y.X."/>
            <person name="Fan D.D."/>
            <person name="He J."/>
            <person name="Hou H.L."/>
            <person name="Hu L."/>
            <person name="Hu X.T."/>
            <person name="Jiang X.T."/>
            <person name="Lai R."/>
            <person name="Lang Y.S."/>
            <person name="Liang B."/>
            <person name="Liao S.G."/>
            <person name="Mu D."/>
            <person name="Ma Y.Y."/>
            <person name="Niu Y.Y."/>
            <person name="Sun X.Q."/>
            <person name="Xia J.Q."/>
            <person name="Xiao J."/>
            <person name="Xiong Z.Q."/>
            <person name="Xu L."/>
            <person name="Yang L."/>
            <person name="Zhang Y."/>
            <person name="Zhao W."/>
            <person name="Zhao X.D."/>
            <person name="Zheng Y.T."/>
            <person name="Zhou J.M."/>
            <person name="Zhu Y.B."/>
            <person name="Zhang G.J."/>
            <person name="Wang J."/>
            <person name="Yao Y.G."/>
        </authorList>
    </citation>
    <scope>NUCLEOTIDE SEQUENCE [LARGE SCALE GENOMIC DNA]</scope>
</reference>